<dbReference type="InterPro" id="IPR036375">
    <property type="entry name" value="Hemopexin-like_dom_sf"/>
</dbReference>
<dbReference type="PRINTS" id="PR00138">
    <property type="entry name" value="MATRIXIN"/>
</dbReference>
<dbReference type="InterPro" id="IPR024079">
    <property type="entry name" value="MetalloPept_cat_dom_sf"/>
</dbReference>
<keyword evidence="2" id="KW-0645">Protease</keyword>
<dbReference type="SUPFAM" id="SSF50923">
    <property type="entry name" value="Hemopexin-like domain"/>
    <property type="match status" value="1"/>
</dbReference>
<gene>
    <name evidence="10" type="ORF">KUTeg_009547</name>
</gene>
<evidence type="ECO:0000256" key="7">
    <source>
        <dbReference type="PROSITE-ProRule" id="PRU01011"/>
    </source>
</evidence>
<keyword evidence="6" id="KW-0482">Metalloprotease</keyword>
<evidence type="ECO:0000256" key="1">
    <source>
        <dbReference type="ARBA" id="ARBA00010370"/>
    </source>
</evidence>
<dbReference type="InterPro" id="IPR018487">
    <property type="entry name" value="Hemopexin-like_repeat"/>
</dbReference>
<evidence type="ECO:0000256" key="8">
    <source>
        <dbReference type="SAM" id="MobiDB-lite"/>
    </source>
</evidence>
<accession>A0ABQ9F460</accession>
<keyword evidence="4" id="KW-0378">Hydrolase</keyword>
<comment type="similarity">
    <text evidence="1">Belongs to the peptidase M10A family.</text>
</comment>
<feature type="region of interest" description="Disordered" evidence="8">
    <location>
        <begin position="158"/>
        <end position="204"/>
    </location>
</feature>
<dbReference type="PANTHER" id="PTHR10201">
    <property type="entry name" value="MATRIX METALLOPROTEINASE"/>
    <property type="match status" value="1"/>
</dbReference>
<dbReference type="InterPro" id="IPR006026">
    <property type="entry name" value="Peptidase_Metallo"/>
</dbReference>
<dbReference type="SMART" id="SM00235">
    <property type="entry name" value="ZnMc"/>
    <property type="match status" value="1"/>
</dbReference>
<dbReference type="SUPFAM" id="SSF55486">
    <property type="entry name" value="Metalloproteases ('zincins'), catalytic domain"/>
    <property type="match status" value="1"/>
</dbReference>
<dbReference type="PANTHER" id="PTHR10201:SF294">
    <property type="entry name" value="MATRIX METALLOPROTEINASE 16"/>
    <property type="match status" value="1"/>
</dbReference>
<proteinExistence type="inferred from homology"/>
<evidence type="ECO:0000256" key="3">
    <source>
        <dbReference type="ARBA" id="ARBA00022723"/>
    </source>
</evidence>
<dbReference type="Pfam" id="PF00413">
    <property type="entry name" value="Peptidase_M10"/>
    <property type="match status" value="1"/>
</dbReference>
<evidence type="ECO:0000259" key="9">
    <source>
        <dbReference type="SMART" id="SM00235"/>
    </source>
</evidence>
<dbReference type="InterPro" id="IPR033739">
    <property type="entry name" value="M10A_MMP"/>
</dbReference>
<dbReference type="CDD" id="cd04278">
    <property type="entry name" value="ZnMc_MMP"/>
    <property type="match status" value="1"/>
</dbReference>
<dbReference type="InterPro" id="IPR021190">
    <property type="entry name" value="Pept_M10A"/>
</dbReference>
<protein>
    <recommendedName>
        <fullName evidence="9">Peptidase metallopeptidase domain-containing protein</fullName>
    </recommendedName>
</protein>
<dbReference type="Proteomes" id="UP001217089">
    <property type="component" value="Unassembled WGS sequence"/>
</dbReference>
<dbReference type="PIRSF" id="PIRSF001191">
    <property type="entry name" value="Peptidase_M10A_matrix"/>
    <property type="match status" value="1"/>
</dbReference>
<feature type="domain" description="Peptidase metallopeptidase" evidence="9">
    <location>
        <begin position="9"/>
        <end position="170"/>
    </location>
</feature>
<feature type="compositionally biased region" description="Basic residues" evidence="8">
    <location>
        <begin position="172"/>
        <end position="184"/>
    </location>
</feature>
<keyword evidence="3" id="KW-0479">Metal-binding</keyword>
<dbReference type="InterPro" id="IPR001818">
    <property type="entry name" value="Pept_M10_metallopeptidase"/>
</dbReference>
<feature type="repeat" description="Hemopexin" evidence="7">
    <location>
        <begin position="284"/>
        <end position="330"/>
    </location>
</feature>
<dbReference type="EMBL" id="JARBDR010000440">
    <property type="protein sequence ID" value="KAJ8312174.1"/>
    <property type="molecule type" value="Genomic_DNA"/>
</dbReference>
<dbReference type="PROSITE" id="PS51642">
    <property type="entry name" value="HEMOPEXIN_2"/>
    <property type="match status" value="1"/>
</dbReference>
<feature type="compositionally biased region" description="Low complexity" evidence="8">
    <location>
        <begin position="185"/>
        <end position="194"/>
    </location>
</feature>
<evidence type="ECO:0000256" key="6">
    <source>
        <dbReference type="ARBA" id="ARBA00023049"/>
    </source>
</evidence>
<keyword evidence="11" id="KW-1185">Reference proteome</keyword>
<sequence>MKRAIIGGSGAKWPGSTVTWKIAGYTYDLPRESQRRAYYNAFAKWANVANLNFREVSGNQDADILISYGRYHHGDGAPFDGRGRTLAHAYFPGNSPISGDTHFDDDEDFTENTPEGTNLEIVAAHEFGHALGLSHSQVSEALMAPFYQGYDPNYSLHQDDINGIRSLPSRPRTTRRPTRPRTTRGPRTTRQPSRPTRRPSRPTNVCNLRFDATFTGHDGYLYAMRGRKIYRFNRNGVGIQRGFPKNVRQVYNRAPKNIGAAVYHGRNLLESGYPKRFPGSNNFFSGIQAAGVYANRIYLFKGSQFSVWDERYTSVPRGYPLDSARYFPRVPRNPESAVVWNGILYFFKGAKPLMRFKGLLHALLFFFYSYVKFDARSRRVPSGYPKPKAGPWLGCGRVTPK</sequence>
<evidence type="ECO:0000313" key="10">
    <source>
        <dbReference type="EMBL" id="KAJ8312174.1"/>
    </source>
</evidence>
<evidence type="ECO:0000313" key="11">
    <source>
        <dbReference type="Proteomes" id="UP001217089"/>
    </source>
</evidence>
<dbReference type="Gene3D" id="2.110.10.10">
    <property type="entry name" value="Hemopexin-like domain"/>
    <property type="match status" value="2"/>
</dbReference>
<comment type="caution">
    <text evidence="10">The sequence shown here is derived from an EMBL/GenBank/DDBJ whole genome shotgun (WGS) entry which is preliminary data.</text>
</comment>
<evidence type="ECO:0000256" key="4">
    <source>
        <dbReference type="ARBA" id="ARBA00022801"/>
    </source>
</evidence>
<evidence type="ECO:0000256" key="5">
    <source>
        <dbReference type="ARBA" id="ARBA00022833"/>
    </source>
</evidence>
<dbReference type="SMART" id="SM00120">
    <property type="entry name" value="HX"/>
    <property type="match status" value="3"/>
</dbReference>
<evidence type="ECO:0000256" key="2">
    <source>
        <dbReference type="ARBA" id="ARBA00022670"/>
    </source>
</evidence>
<organism evidence="10 11">
    <name type="scientific">Tegillarca granosa</name>
    <name type="common">Malaysian cockle</name>
    <name type="synonym">Anadara granosa</name>
    <dbReference type="NCBI Taxonomy" id="220873"/>
    <lineage>
        <taxon>Eukaryota</taxon>
        <taxon>Metazoa</taxon>
        <taxon>Spiralia</taxon>
        <taxon>Lophotrochozoa</taxon>
        <taxon>Mollusca</taxon>
        <taxon>Bivalvia</taxon>
        <taxon>Autobranchia</taxon>
        <taxon>Pteriomorphia</taxon>
        <taxon>Arcoida</taxon>
        <taxon>Arcoidea</taxon>
        <taxon>Arcidae</taxon>
        <taxon>Tegillarca</taxon>
    </lineage>
</organism>
<dbReference type="Gene3D" id="3.40.390.10">
    <property type="entry name" value="Collagenase (Catalytic Domain)"/>
    <property type="match status" value="1"/>
</dbReference>
<reference evidence="10 11" key="1">
    <citation type="submission" date="2022-12" db="EMBL/GenBank/DDBJ databases">
        <title>Chromosome-level genome of Tegillarca granosa.</title>
        <authorList>
            <person name="Kim J."/>
        </authorList>
    </citation>
    <scope>NUCLEOTIDE SEQUENCE [LARGE SCALE GENOMIC DNA]</scope>
    <source>
        <strain evidence="10">Teg-2019</strain>
        <tissue evidence="10">Adductor muscle</tissue>
    </source>
</reference>
<name>A0ABQ9F460_TEGGR</name>
<keyword evidence="5" id="KW-0862">Zinc</keyword>